<dbReference type="CDD" id="cd11614">
    <property type="entry name" value="SAF_CpaB_FlgA_like"/>
    <property type="match status" value="1"/>
</dbReference>
<comment type="similarity">
    <text evidence="2 7">Belongs to the FlgA family.</text>
</comment>
<dbReference type="AlphaFoldDB" id="A0A0G4Q392"/>
<evidence type="ECO:0000256" key="4">
    <source>
        <dbReference type="ARBA" id="ARBA00022729"/>
    </source>
</evidence>
<protein>
    <recommendedName>
        <fullName evidence="3 7">Flagella basal body P-ring formation protein FlgA</fullName>
    </recommendedName>
</protein>
<dbReference type="GO" id="GO:0042597">
    <property type="term" value="C:periplasmic space"/>
    <property type="evidence" value="ECO:0007669"/>
    <property type="project" value="UniProtKB-SubCell"/>
</dbReference>
<evidence type="ECO:0000256" key="5">
    <source>
        <dbReference type="ARBA" id="ARBA00022764"/>
    </source>
</evidence>
<keyword evidence="9" id="KW-0966">Cell projection</keyword>
<dbReference type="Proteomes" id="UP000183920">
    <property type="component" value="Unassembled WGS sequence"/>
</dbReference>
<evidence type="ECO:0000313" key="9">
    <source>
        <dbReference type="EMBL" id="CRL60300.1"/>
    </source>
</evidence>
<dbReference type="Gene3D" id="2.30.30.760">
    <property type="match status" value="1"/>
</dbReference>
<evidence type="ECO:0000256" key="1">
    <source>
        <dbReference type="ARBA" id="ARBA00004418"/>
    </source>
</evidence>
<dbReference type="PANTHER" id="PTHR36307">
    <property type="entry name" value="FLAGELLA BASAL BODY P-RING FORMATION PROTEIN FLGA"/>
    <property type="match status" value="1"/>
</dbReference>
<evidence type="ECO:0000256" key="6">
    <source>
        <dbReference type="ARBA" id="ARBA00025643"/>
    </source>
</evidence>
<name>A0A0G4Q392_9GAMM</name>
<comment type="function">
    <text evidence="6 7">Involved in the assembly process of the P-ring formation. It may associate with FlgF on the rod constituting a structure essential for the P-ring assembly or may act as a modulator protein for the P-ring assembly.</text>
</comment>
<dbReference type="GO" id="GO:0044780">
    <property type="term" value="P:bacterial-type flagellum assembly"/>
    <property type="evidence" value="ECO:0007669"/>
    <property type="project" value="InterPro"/>
</dbReference>
<dbReference type="EMBL" id="CVRY01000002">
    <property type="protein sequence ID" value="CRL60300.1"/>
    <property type="molecule type" value="Genomic_DNA"/>
</dbReference>
<keyword evidence="9" id="KW-0969">Cilium</keyword>
<dbReference type="PANTHER" id="PTHR36307:SF1">
    <property type="entry name" value="FLAGELLA BASAL BODY P-RING FORMATION PROTEIN FLGA"/>
    <property type="match status" value="1"/>
</dbReference>
<gene>
    <name evidence="9" type="primary">flgA</name>
    <name evidence="9" type="ORF">BN1804_00872</name>
</gene>
<dbReference type="NCBIfam" id="TIGR03170">
    <property type="entry name" value="flgA_cterm"/>
    <property type="match status" value="1"/>
</dbReference>
<dbReference type="RefSeq" id="WP_072063113.1">
    <property type="nucleotide sequence ID" value="NZ_CVRY01000002.1"/>
</dbReference>
<evidence type="ECO:0000313" key="10">
    <source>
        <dbReference type="Proteomes" id="UP000183920"/>
    </source>
</evidence>
<dbReference type="Gene3D" id="3.90.1210.10">
    <property type="entry name" value="Antifreeze-like/N-acetylneuraminic acid synthase C-terminal domain"/>
    <property type="match status" value="1"/>
</dbReference>
<dbReference type="Pfam" id="PF13144">
    <property type="entry name" value="ChapFlgA"/>
    <property type="match status" value="1"/>
</dbReference>
<dbReference type="InterPro" id="IPR017585">
    <property type="entry name" value="SAF_FlgA"/>
</dbReference>
<comment type="subcellular location">
    <subcellularLocation>
        <location evidence="1 7">Periplasm</location>
    </subcellularLocation>
</comment>
<organism evidence="9 10">
    <name type="scientific">Proteus penneri</name>
    <dbReference type="NCBI Taxonomy" id="102862"/>
    <lineage>
        <taxon>Bacteria</taxon>
        <taxon>Pseudomonadati</taxon>
        <taxon>Pseudomonadota</taxon>
        <taxon>Gammaproteobacteria</taxon>
        <taxon>Enterobacterales</taxon>
        <taxon>Morganellaceae</taxon>
        <taxon>Proteus</taxon>
    </lineage>
</organism>
<proteinExistence type="inferred from homology"/>
<keyword evidence="4" id="KW-0732">Signal</keyword>
<evidence type="ECO:0000256" key="7">
    <source>
        <dbReference type="RuleBase" id="RU362063"/>
    </source>
</evidence>
<sequence length="218" mass="24332">MLVKTLIGLFSFFFMVNVSIAKSLPEELQDFFVALHQQGDKVTVTVLTPEEKWPVCQTQAIQRHAGSRNWGRLSIPIQCDKQRRFIQVDVSVTGKYLVAKKDINRDDAIETASVSMIAGELEKQPYDVLRDPTLIKNAIAMRQISAGKPITSTMIRRPWAILAGQTVTVFAQGDHFQIRYEGKAINNAVANETIRVRVKSGQIVIGKALENGSVRIPL</sequence>
<dbReference type="SMART" id="SM00858">
    <property type="entry name" value="SAF"/>
    <property type="match status" value="1"/>
</dbReference>
<evidence type="ECO:0000259" key="8">
    <source>
        <dbReference type="SMART" id="SM00858"/>
    </source>
</evidence>
<evidence type="ECO:0000256" key="2">
    <source>
        <dbReference type="ARBA" id="ARBA00010474"/>
    </source>
</evidence>
<accession>A0A0G4Q392</accession>
<feature type="domain" description="SAF" evidence="8">
    <location>
        <begin position="94"/>
        <end position="156"/>
    </location>
</feature>
<dbReference type="InterPro" id="IPR039246">
    <property type="entry name" value="Flagellar_FlgA"/>
</dbReference>
<keyword evidence="9" id="KW-0282">Flagellum</keyword>
<evidence type="ECO:0000256" key="3">
    <source>
        <dbReference type="ARBA" id="ARBA00014754"/>
    </source>
</evidence>
<dbReference type="InterPro" id="IPR013974">
    <property type="entry name" value="SAF"/>
</dbReference>
<keyword evidence="7" id="KW-1005">Bacterial flagellum biogenesis</keyword>
<reference evidence="10" key="1">
    <citation type="submission" date="2015-06" db="EMBL/GenBank/DDBJ databases">
        <authorList>
            <person name="Urmite Genomes"/>
        </authorList>
    </citation>
    <scope>NUCLEOTIDE SEQUENCE [LARGE SCALE GENOMIC DNA]</scope>
    <source>
        <strain evidence="10">CSUR P1867</strain>
    </source>
</reference>
<keyword evidence="5 7" id="KW-0574">Periplasm</keyword>